<feature type="repeat" description="TPR" evidence="3">
    <location>
        <begin position="313"/>
        <end position="346"/>
    </location>
</feature>
<evidence type="ECO:0000256" key="4">
    <source>
        <dbReference type="SAM" id="MobiDB-lite"/>
    </source>
</evidence>
<dbReference type="InterPro" id="IPR019734">
    <property type="entry name" value="TPR_rpt"/>
</dbReference>
<dbReference type="Pfam" id="PF13371">
    <property type="entry name" value="TPR_9"/>
    <property type="match status" value="1"/>
</dbReference>
<feature type="compositionally biased region" description="Low complexity" evidence="4">
    <location>
        <begin position="369"/>
        <end position="387"/>
    </location>
</feature>
<dbReference type="SUPFAM" id="SSF48452">
    <property type="entry name" value="TPR-like"/>
    <property type="match status" value="1"/>
</dbReference>
<proteinExistence type="predicted"/>
<feature type="repeat" description="TPR" evidence="3">
    <location>
        <begin position="211"/>
        <end position="244"/>
    </location>
</feature>
<organism evidence="5 6">
    <name type="scientific">Phormidium yuhuli AB48</name>
    <dbReference type="NCBI Taxonomy" id="2940671"/>
    <lineage>
        <taxon>Bacteria</taxon>
        <taxon>Bacillati</taxon>
        <taxon>Cyanobacteriota</taxon>
        <taxon>Cyanophyceae</taxon>
        <taxon>Oscillatoriophycideae</taxon>
        <taxon>Oscillatoriales</taxon>
        <taxon>Oscillatoriaceae</taxon>
        <taxon>Phormidium</taxon>
        <taxon>Phormidium yuhuli</taxon>
    </lineage>
</organism>
<feature type="repeat" description="TPR" evidence="3">
    <location>
        <begin position="279"/>
        <end position="312"/>
    </location>
</feature>
<dbReference type="SMART" id="SM00028">
    <property type="entry name" value="TPR"/>
    <property type="match status" value="8"/>
</dbReference>
<feature type="repeat" description="TPR" evidence="3">
    <location>
        <begin position="245"/>
        <end position="278"/>
    </location>
</feature>
<dbReference type="PANTHER" id="PTHR44858:SF1">
    <property type="entry name" value="UDP-N-ACETYLGLUCOSAMINE--PEPTIDE N-ACETYLGLUCOSAMINYLTRANSFERASE SPINDLY-RELATED"/>
    <property type="match status" value="1"/>
</dbReference>
<feature type="region of interest" description="Disordered" evidence="4">
    <location>
        <begin position="364"/>
        <end position="389"/>
    </location>
</feature>
<keyword evidence="6" id="KW-1185">Reference proteome</keyword>
<dbReference type="Pfam" id="PF13414">
    <property type="entry name" value="TPR_11"/>
    <property type="match status" value="1"/>
</dbReference>
<evidence type="ECO:0000256" key="1">
    <source>
        <dbReference type="ARBA" id="ARBA00022737"/>
    </source>
</evidence>
<protein>
    <submittedName>
        <fullName evidence="5">Tetratricopeptide repeat protein</fullName>
    </submittedName>
</protein>
<dbReference type="Pfam" id="PF13181">
    <property type="entry name" value="TPR_8"/>
    <property type="match status" value="1"/>
</dbReference>
<dbReference type="InterPro" id="IPR011990">
    <property type="entry name" value="TPR-like_helical_dom_sf"/>
</dbReference>
<evidence type="ECO:0000313" key="5">
    <source>
        <dbReference type="EMBL" id="USR92366.1"/>
    </source>
</evidence>
<dbReference type="Pfam" id="PF13432">
    <property type="entry name" value="TPR_16"/>
    <property type="match status" value="1"/>
</dbReference>
<keyword evidence="2 3" id="KW-0802">TPR repeat</keyword>
<dbReference type="PROSITE" id="PS50005">
    <property type="entry name" value="TPR"/>
    <property type="match status" value="6"/>
</dbReference>
<dbReference type="Proteomes" id="UP001056708">
    <property type="component" value="Chromosome"/>
</dbReference>
<dbReference type="PANTHER" id="PTHR44858">
    <property type="entry name" value="TETRATRICOPEPTIDE REPEAT PROTEIN 6"/>
    <property type="match status" value="1"/>
</dbReference>
<dbReference type="PROSITE" id="PS50293">
    <property type="entry name" value="TPR_REGION"/>
    <property type="match status" value="2"/>
</dbReference>
<evidence type="ECO:0000313" key="6">
    <source>
        <dbReference type="Proteomes" id="UP001056708"/>
    </source>
</evidence>
<evidence type="ECO:0000256" key="3">
    <source>
        <dbReference type="PROSITE-ProRule" id="PRU00339"/>
    </source>
</evidence>
<name>A0ABY5AVL8_9CYAN</name>
<sequence length="436" mass="48950">MVEQEWIDQGIAQAKMGDYVEAIAAFSQAIEANPISAIAYRQRGLAYYDAGRIHDAISDYSQAIKLHPQDFAAHYGRAIARLALKNYTGALSDIEVALRVNAQHAAGQRLRGTLCRKLDDIPEAIASFKQAAQLYLDRKDKENCQACLTAIAQIKPQSRLTPPPSPQTSPPTAMASIGDIYGELLDRIRRGQVQSALKDLNWVLQADDGDAQAHCCRGMAYLKLDQPENALKDFNRTLKLDPDHPLALRNRGKIRFQLGDHAGGMADFERALQLNPDEVLIYVAKANAFRDVGDYQQAIALYKQALALDEHCASIYLNRALAYTRLEETRQAIADYQTALSLFSKADDWDNYNNTLKKLNGLQAGFSRSTSSPTPSTPLNLPQTPSSPRKERLRMLVGGHWEIAERLLEQARRYYPNQSEEWYVEKVIQDLERNFE</sequence>
<evidence type="ECO:0000256" key="2">
    <source>
        <dbReference type="ARBA" id="ARBA00022803"/>
    </source>
</evidence>
<dbReference type="RefSeq" id="WP_252664523.1">
    <property type="nucleotide sequence ID" value="NZ_CP098611.1"/>
</dbReference>
<feature type="repeat" description="TPR" evidence="3">
    <location>
        <begin position="3"/>
        <end position="36"/>
    </location>
</feature>
<dbReference type="Gene3D" id="1.25.40.10">
    <property type="entry name" value="Tetratricopeptide repeat domain"/>
    <property type="match status" value="4"/>
</dbReference>
<dbReference type="SUPFAM" id="SSF81901">
    <property type="entry name" value="HCP-like"/>
    <property type="match status" value="1"/>
</dbReference>
<reference evidence="5" key="1">
    <citation type="submission" date="2022-06" db="EMBL/GenBank/DDBJ databases">
        <title>Genome sequence of Phormidium yuhuli AB48 isolated from an industrial photobioreactor environment.</title>
        <authorList>
            <person name="Qiu Y."/>
            <person name="Noonan A.J.C."/>
            <person name="Dofher K."/>
            <person name="Koch M."/>
            <person name="Kieft B."/>
            <person name="Lin X."/>
            <person name="Ziels R.M."/>
            <person name="Hallam S.J."/>
        </authorList>
    </citation>
    <scope>NUCLEOTIDE SEQUENCE</scope>
    <source>
        <strain evidence="5">AB48</strain>
    </source>
</reference>
<dbReference type="InterPro" id="IPR050498">
    <property type="entry name" value="Ycf3"/>
</dbReference>
<dbReference type="EMBL" id="CP098611">
    <property type="protein sequence ID" value="USR92366.1"/>
    <property type="molecule type" value="Genomic_DNA"/>
</dbReference>
<accession>A0ABY5AVL8</accession>
<feature type="repeat" description="TPR" evidence="3">
    <location>
        <begin position="37"/>
        <end position="70"/>
    </location>
</feature>
<gene>
    <name evidence="5" type="ORF">NEA10_06485</name>
</gene>
<keyword evidence="1" id="KW-0677">Repeat</keyword>